<dbReference type="EMBL" id="CP090145">
    <property type="protein sequence ID" value="UOX32645.1"/>
    <property type="molecule type" value="Genomic_DNA"/>
</dbReference>
<sequence length="153" mass="17919">MKYCKHLFFLVFLFLLSCDKDIVYSKFYSDFKENRWLTKEVKSFDFLIKNNESKVNLILHLGHVYDFQFQSVPFNVIIFYPDGKKESTPINLKIKDENGKDLADCSGDICDLYFTIKEKMALQKGKYKVEIKNNFSGDYLPNVLGVGIKVKKQ</sequence>
<name>A0ABY4HJG1_9FLAO</name>
<accession>A0ABY4HJG1</accession>
<proteinExistence type="predicted"/>
<dbReference type="PROSITE" id="PS51257">
    <property type="entry name" value="PROKAR_LIPOPROTEIN"/>
    <property type="match status" value="1"/>
</dbReference>
<evidence type="ECO:0000313" key="2">
    <source>
        <dbReference type="Proteomes" id="UP000830454"/>
    </source>
</evidence>
<protein>
    <submittedName>
        <fullName evidence="1">Gliding motility lipoprotein GldH</fullName>
    </submittedName>
</protein>
<dbReference type="Proteomes" id="UP000830454">
    <property type="component" value="Chromosome"/>
</dbReference>
<organism evidence="1 2">
    <name type="scientific">Flavobacterium sediminilitoris</name>
    <dbReference type="NCBI Taxonomy" id="2024526"/>
    <lineage>
        <taxon>Bacteria</taxon>
        <taxon>Pseudomonadati</taxon>
        <taxon>Bacteroidota</taxon>
        <taxon>Flavobacteriia</taxon>
        <taxon>Flavobacteriales</taxon>
        <taxon>Flavobacteriaceae</taxon>
        <taxon>Flavobacterium</taxon>
    </lineage>
</organism>
<gene>
    <name evidence="1" type="ORF">LXD69_11385</name>
</gene>
<dbReference type="InterPro" id="IPR020018">
    <property type="entry name" value="Motility-assoc_lipoprot_GldH"/>
</dbReference>
<keyword evidence="2" id="KW-1185">Reference proteome</keyword>
<dbReference type="RefSeq" id="WP_246915488.1">
    <property type="nucleotide sequence ID" value="NZ_CP090145.1"/>
</dbReference>
<dbReference type="Pfam" id="PF14109">
    <property type="entry name" value="GldH_lipo"/>
    <property type="match status" value="1"/>
</dbReference>
<reference evidence="1" key="1">
    <citation type="submission" date="2021-12" db="EMBL/GenBank/DDBJ databases">
        <authorList>
            <person name="Cha I.-T."/>
            <person name="Lee K.-E."/>
            <person name="Park S.-J."/>
        </authorList>
    </citation>
    <scope>NUCLEOTIDE SEQUENCE</scope>
    <source>
        <strain evidence="1">YSM-43</strain>
    </source>
</reference>
<keyword evidence="1" id="KW-0449">Lipoprotein</keyword>
<evidence type="ECO:0000313" key="1">
    <source>
        <dbReference type="EMBL" id="UOX32645.1"/>
    </source>
</evidence>
<reference evidence="1" key="2">
    <citation type="submission" date="2022-04" db="EMBL/GenBank/DDBJ databases">
        <title>Complete Genome Sequence of Flavobacterium sediminilitoris YSM-43, Isolated from a Tidal Sediment.</title>
        <authorList>
            <person name="Lee P.A."/>
        </authorList>
    </citation>
    <scope>NUCLEOTIDE SEQUENCE</scope>
    <source>
        <strain evidence="1">YSM-43</strain>
    </source>
</reference>